<dbReference type="GO" id="GO:0005739">
    <property type="term" value="C:mitochondrion"/>
    <property type="evidence" value="ECO:0007669"/>
    <property type="project" value="TreeGrafter"/>
</dbReference>
<evidence type="ECO:0000256" key="1">
    <source>
        <dbReference type="ARBA" id="ARBA00022793"/>
    </source>
</evidence>
<dbReference type="PANTHER" id="PTHR10067">
    <property type="entry name" value="PHOSPHATIDYLSERINE DECARBOXYLASE"/>
    <property type="match status" value="1"/>
</dbReference>
<keyword evidence="5" id="KW-1185">Reference proteome</keyword>
<feature type="domain" description="L-tryptophan decarboxylase PsiD-like" evidence="3">
    <location>
        <begin position="62"/>
        <end position="199"/>
    </location>
</feature>
<dbReference type="InterPro" id="IPR003817">
    <property type="entry name" value="PS_Dcarbxylase"/>
</dbReference>
<sequence length="467" mass="52154">MQLFPPIKPGPLVPKQPLNPYMKHRLGGWLPKHPDDFLRWLHGVVAIVREAKKARKLTEEHASIKKLRELITSNTQVRMYFSLMFEEIPNSIEYQTDPTGRRAIDDWEELLATMNLLLEQSPGWLYNTEGQKGLIGFPFNAILDWPMGTAAGVSAFLREDVCACFKGILDEYSQYLASSRSANVLDTDNWFSPQALQEMSKVASESSGQTVTFEQAYVCDPNLPHYGYRSWDDFFVRKFQKGIRPIYAPEDDSQIVSCCESTPYALQCGVNLVDNFWLKGQPYSLQDMLQSSDYGKSFEGGTVYQAFLSALSYHCWHAPVSGVVRDVFYIPGSYYAGSYWEGFANIDPKTGEPDPDPAGPNNSQGYICQVATRAVMLLQAADPRIGLMAIVQVGMAEVSSCEWTVKKGDTLTKGQDIGMFHFGGSTHCLIFRKGVELKWVKDPMVTEGGKNLPVCGKLAQVVAGPTK</sequence>
<dbReference type="Pfam" id="PF12588">
    <property type="entry name" value="PSDC"/>
    <property type="match status" value="1"/>
</dbReference>
<dbReference type="AlphaFoldDB" id="A0A6A6XCH1"/>
<evidence type="ECO:0000256" key="2">
    <source>
        <dbReference type="ARBA" id="ARBA00023239"/>
    </source>
</evidence>
<evidence type="ECO:0000259" key="3">
    <source>
        <dbReference type="Pfam" id="PF12588"/>
    </source>
</evidence>
<name>A0A6A6XCH1_9PLEO</name>
<dbReference type="GO" id="GO:0004609">
    <property type="term" value="F:phosphatidylserine decarboxylase activity"/>
    <property type="evidence" value="ECO:0007669"/>
    <property type="project" value="InterPro"/>
</dbReference>
<keyword evidence="1" id="KW-0210">Decarboxylase</keyword>
<dbReference type="PANTHER" id="PTHR10067:SF9">
    <property type="entry name" value="PHOSPHATIDYLSERINE DECARBOXYLASE FAMILY PROTEIN (AFU_ORTHOLOGUE AFUA_7G01730)"/>
    <property type="match status" value="1"/>
</dbReference>
<dbReference type="OrthoDB" id="5973539at2759"/>
<organism evidence="4 5">
    <name type="scientific">Melanomma pulvis-pyrius CBS 109.77</name>
    <dbReference type="NCBI Taxonomy" id="1314802"/>
    <lineage>
        <taxon>Eukaryota</taxon>
        <taxon>Fungi</taxon>
        <taxon>Dikarya</taxon>
        <taxon>Ascomycota</taxon>
        <taxon>Pezizomycotina</taxon>
        <taxon>Dothideomycetes</taxon>
        <taxon>Pleosporomycetidae</taxon>
        <taxon>Pleosporales</taxon>
        <taxon>Melanommataceae</taxon>
        <taxon>Melanomma</taxon>
    </lineage>
</organism>
<dbReference type="EMBL" id="MU001896">
    <property type="protein sequence ID" value="KAF2794280.1"/>
    <property type="molecule type" value="Genomic_DNA"/>
</dbReference>
<accession>A0A6A6XCH1</accession>
<gene>
    <name evidence="4" type="ORF">K505DRAFT_242470</name>
</gene>
<dbReference type="GO" id="GO:0006646">
    <property type="term" value="P:phosphatidylethanolamine biosynthetic process"/>
    <property type="evidence" value="ECO:0007669"/>
    <property type="project" value="TreeGrafter"/>
</dbReference>
<evidence type="ECO:0000313" key="5">
    <source>
        <dbReference type="Proteomes" id="UP000799757"/>
    </source>
</evidence>
<reference evidence="4" key="1">
    <citation type="journal article" date="2020" name="Stud. Mycol.">
        <title>101 Dothideomycetes genomes: a test case for predicting lifestyles and emergence of pathogens.</title>
        <authorList>
            <person name="Haridas S."/>
            <person name="Albert R."/>
            <person name="Binder M."/>
            <person name="Bloem J."/>
            <person name="Labutti K."/>
            <person name="Salamov A."/>
            <person name="Andreopoulos B."/>
            <person name="Baker S."/>
            <person name="Barry K."/>
            <person name="Bills G."/>
            <person name="Bluhm B."/>
            <person name="Cannon C."/>
            <person name="Castanera R."/>
            <person name="Culley D."/>
            <person name="Daum C."/>
            <person name="Ezra D."/>
            <person name="Gonzalez J."/>
            <person name="Henrissat B."/>
            <person name="Kuo A."/>
            <person name="Liang C."/>
            <person name="Lipzen A."/>
            <person name="Lutzoni F."/>
            <person name="Magnuson J."/>
            <person name="Mondo S."/>
            <person name="Nolan M."/>
            <person name="Ohm R."/>
            <person name="Pangilinan J."/>
            <person name="Park H.-J."/>
            <person name="Ramirez L."/>
            <person name="Alfaro M."/>
            <person name="Sun H."/>
            <person name="Tritt A."/>
            <person name="Yoshinaga Y."/>
            <person name="Zwiers L.-H."/>
            <person name="Turgeon B."/>
            <person name="Goodwin S."/>
            <person name="Spatafora J."/>
            <person name="Crous P."/>
            <person name="Grigoriev I."/>
        </authorList>
    </citation>
    <scope>NUCLEOTIDE SEQUENCE</scope>
    <source>
        <strain evidence="4">CBS 109.77</strain>
    </source>
</reference>
<keyword evidence="2" id="KW-0456">Lyase</keyword>
<evidence type="ECO:0000313" key="4">
    <source>
        <dbReference type="EMBL" id="KAF2794280.1"/>
    </source>
</evidence>
<dbReference type="Proteomes" id="UP000799757">
    <property type="component" value="Unassembled WGS sequence"/>
</dbReference>
<proteinExistence type="predicted"/>
<dbReference type="InterPro" id="IPR022237">
    <property type="entry name" value="PsiD-like"/>
</dbReference>
<protein>
    <submittedName>
        <fullName evidence="4">Phosphatidylserine decarboxylase</fullName>
    </submittedName>
</protein>
<dbReference type="Pfam" id="PF02666">
    <property type="entry name" value="PS_Dcarbxylase"/>
    <property type="match status" value="1"/>
</dbReference>